<dbReference type="PRINTS" id="PR00081">
    <property type="entry name" value="GDHRDH"/>
</dbReference>
<dbReference type="RefSeq" id="WP_161823717.1">
    <property type="nucleotide sequence ID" value="NZ_WVIC01000002.1"/>
</dbReference>
<dbReference type="GO" id="GO:0016491">
    <property type="term" value="F:oxidoreductase activity"/>
    <property type="evidence" value="ECO:0007669"/>
    <property type="project" value="UniProtKB-KW"/>
</dbReference>
<dbReference type="AlphaFoldDB" id="A0A8K2AGS6"/>
<dbReference type="PIRSF" id="PIRSF000126">
    <property type="entry name" value="11-beta-HSD1"/>
    <property type="match status" value="1"/>
</dbReference>
<dbReference type="Pfam" id="PF00106">
    <property type="entry name" value="adh_short"/>
    <property type="match status" value="1"/>
</dbReference>
<keyword evidence="2" id="KW-0560">Oxidoreductase</keyword>
<proteinExistence type="inferred from homology"/>
<protein>
    <submittedName>
        <fullName evidence="4">SDR family NAD(P)-dependent oxidoreductase</fullName>
    </submittedName>
</protein>
<dbReference type="InterPro" id="IPR036291">
    <property type="entry name" value="NAD(P)-bd_dom_sf"/>
</dbReference>
<evidence type="ECO:0000313" key="4">
    <source>
        <dbReference type="EMBL" id="NCJ05239.1"/>
    </source>
</evidence>
<dbReference type="Gene3D" id="3.40.50.720">
    <property type="entry name" value="NAD(P)-binding Rossmann-like Domain"/>
    <property type="match status" value="1"/>
</dbReference>
<dbReference type="PRINTS" id="PR00080">
    <property type="entry name" value="SDRFAMILY"/>
</dbReference>
<dbReference type="InterPro" id="IPR002347">
    <property type="entry name" value="SDR_fam"/>
</dbReference>
<keyword evidence="5" id="KW-1185">Reference proteome</keyword>
<dbReference type="PANTHER" id="PTHR43086">
    <property type="entry name" value="VERY-LONG-CHAIN 3-OXOOACYL-COA REDUCTASE"/>
    <property type="match status" value="1"/>
</dbReference>
<accession>A0A8K2AGS6</accession>
<comment type="caution">
    <text evidence="4">The sequence shown here is derived from an EMBL/GenBank/DDBJ whole genome shotgun (WGS) entry which is preliminary data.</text>
</comment>
<evidence type="ECO:0000256" key="2">
    <source>
        <dbReference type="ARBA" id="ARBA00023002"/>
    </source>
</evidence>
<organism evidence="4 5">
    <name type="scientific">Petrachloros mirabilis ULC683</name>
    <dbReference type="NCBI Taxonomy" id="2781853"/>
    <lineage>
        <taxon>Bacteria</taxon>
        <taxon>Bacillati</taxon>
        <taxon>Cyanobacteriota</taxon>
        <taxon>Cyanophyceae</taxon>
        <taxon>Synechococcales</taxon>
        <taxon>Petrachlorosaceae</taxon>
        <taxon>Petrachloros</taxon>
        <taxon>Petrachloros mirabilis</taxon>
    </lineage>
</organism>
<dbReference type="EMBL" id="WVIC01000002">
    <property type="protein sequence ID" value="NCJ05239.1"/>
    <property type="molecule type" value="Genomic_DNA"/>
</dbReference>
<gene>
    <name evidence="4" type="ORF">GS597_01645</name>
</gene>
<reference evidence="4" key="1">
    <citation type="submission" date="2019-12" db="EMBL/GenBank/DDBJ databases">
        <title>High-Quality draft genome sequences of three cyanobacteria isolated from the limestone walls of the Old Cathedral of Coimbra.</title>
        <authorList>
            <person name="Tiago I."/>
            <person name="Soares F."/>
            <person name="Portugal A."/>
        </authorList>
    </citation>
    <scope>NUCLEOTIDE SEQUENCE [LARGE SCALE GENOMIC DNA]</scope>
    <source>
        <strain evidence="4">C</strain>
    </source>
</reference>
<comment type="similarity">
    <text evidence="1 3">Belongs to the short-chain dehydrogenases/reductases (SDR) family.</text>
</comment>
<name>A0A8K2AGS6_9CYAN</name>
<evidence type="ECO:0000256" key="1">
    <source>
        <dbReference type="ARBA" id="ARBA00006484"/>
    </source>
</evidence>
<dbReference type="Proteomes" id="UP000607397">
    <property type="component" value="Unassembled WGS sequence"/>
</dbReference>
<evidence type="ECO:0000256" key="3">
    <source>
        <dbReference type="RuleBase" id="RU000363"/>
    </source>
</evidence>
<dbReference type="PANTHER" id="PTHR43086:SF3">
    <property type="entry name" value="NADP-DEPENDENT 3-HYDROXY ACID DEHYDROGENASE YDFG"/>
    <property type="match status" value="1"/>
</dbReference>
<dbReference type="SUPFAM" id="SSF51735">
    <property type="entry name" value="NAD(P)-binding Rossmann-fold domains"/>
    <property type="match status" value="1"/>
</dbReference>
<sequence length="260" mass="28299">MTIALITGASSGIGAAFARELAARKMDLILVARSQARLEQLATELQNQFGIEATVLVQDLTLPQAANHIFEAVQARNLQVDLLINNAGFGDYGGFAQRPVDRKSDMVKLNVLALTELTHCFLAPMQTRKQGAIINVASIAAFQPLPYLAVYAATKAFVLHFSEALWAENQNTGIKILALCPGPTDTNFFAESGMDQNPKMTEGSEIEDPVTVVKKTLKSLEKSHSHLVTGNLQTQLLVNASRITPRDWLTKALISVFKIP</sequence>
<evidence type="ECO:0000313" key="5">
    <source>
        <dbReference type="Proteomes" id="UP000607397"/>
    </source>
</evidence>